<dbReference type="Proteomes" id="UP000606115">
    <property type="component" value="Unassembled WGS sequence"/>
</dbReference>
<keyword evidence="2" id="KW-1185">Reference proteome</keyword>
<dbReference type="GeneID" id="303304099"/>
<evidence type="ECO:0000313" key="1">
    <source>
        <dbReference type="EMBL" id="GGJ59119.1"/>
    </source>
</evidence>
<dbReference type="EMBL" id="BMKX01000003">
    <property type="protein sequence ID" value="GGJ59119.1"/>
    <property type="molecule type" value="Genomic_DNA"/>
</dbReference>
<sequence length="192" mass="21292">MNNNLLNPDAFELACKELFLTITAHKSAADVLGFDWKSLKASTRKPWETATRKVLTAYLEAEGTAEELHEINTRLARILTDTANALKGEPEPHVMHSWHDLAEVAKRAVDGLKEQTDVQSVDNYLAVAQPVVNRVESLPAKMRMLAWEGGEIEVGEIPEGHVLVGFEMATDRAWSMADKVTIHIERPEVPGA</sequence>
<reference evidence="2" key="1">
    <citation type="journal article" date="2019" name="Int. J. Syst. Evol. Microbiol.">
        <title>The Global Catalogue of Microorganisms (GCM) 10K type strain sequencing project: providing services to taxonomists for standard genome sequencing and annotation.</title>
        <authorList>
            <consortium name="The Broad Institute Genomics Platform"/>
            <consortium name="The Broad Institute Genome Sequencing Center for Infectious Disease"/>
            <person name="Wu L."/>
            <person name="Ma J."/>
        </authorList>
    </citation>
    <scope>NUCLEOTIDE SEQUENCE [LARGE SCALE GENOMIC DNA]</scope>
    <source>
        <strain evidence="2">CGMCC 1.3685</strain>
    </source>
</reference>
<name>A0ABQ2DJ88_9MICC</name>
<comment type="caution">
    <text evidence="1">The sequence shown here is derived from an EMBL/GenBank/DDBJ whole genome shotgun (WGS) entry which is preliminary data.</text>
</comment>
<proteinExistence type="predicted"/>
<protein>
    <submittedName>
        <fullName evidence="1">Uncharacterized protein</fullName>
    </submittedName>
</protein>
<dbReference type="RefSeq" id="WP_188685102.1">
    <property type="nucleotide sequence ID" value="NZ_BMKX01000003.1"/>
</dbReference>
<evidence type="ECO:0000313" key="2">
    <source>
        <dbReference type="Proteomes" id="UP000606115"/>
    </source>
</evidence>
<gene>
    <name evidence="1" type="ORF">GCM10007173_17320</name>
</gene>
<organism evidence="1 2">
    <name type="scientific">Glutamicibacter ardleyensis</name>
    <dbReference type="NCBI Taxonomy" id="225894"/>
    <lineage>
        <taxon>Bacteria</taxon>
        <taxon>Bacillati</taxon>
        <taxon>Actinomycetota</taxon>
        <taxon>Actinomycetes</taxon>
        <taxon>Micrococcales</taxon>
        <taxon>Micrococcaceae</taxon>
        <taxon>Glutamicibacter</taxon>
    </lineage>
</organism>
<accession>A0ABQ2DJ88</accession>